<keyword evidence="2" id="KW-0489">Methyltransferase</keyword>
<dbReference type="OrthoDB" id="148175at2"/>
<protein>
    <submittedName>
        <fullName evidence="2">Methyltransferase</fullName>
        <ecNumber evidence="2">2.1.1.-</ecNumber>
    </submittedName>
</protein>
<dbReference type="EMBL" id="FKBS01000017">
    <property type="protein sequence ID" value="SAI39010.1"/>
    <property type="molecule type" value="Genomic_DNA"/>
</dbReference>
<feature type="domain" description="Methyltransferase type 11" evidence="1">
    <location>
        <begin position="34"/>
        <end position="125"/>
    </location>
</feature>
<sequence length="231" mass="26098">MNLIEFFPADHSSQIDAYYYIRTYSPSSSRTDFVDLGAGGGSSHAIAKDAIPGLNWIGIDIEDSPEVRARRIHDLDFRSFDGINIPLSDASVDFVFSRQVFEHVRHPEPLLREIRRILRPGGVFAGSVSQLEPFHSFSISNFTFYGFATMALNAGLHPKEFRPGVDGLTLIARHFFKFHMKQNAAIFDTWIAAESPLNSFIASQMREKSHQEINQAKTQYAGHLCFKFIKP</sequence>
<keyword evidence="2" id="KW-0808">Transferase</keyword>
<evidence type="ECO:0000313" key="2">
    <source>
        <dbReference type="EMBL" id="SAI39010.1"/>
    </source>
</evidence>
<dbReference type="RefSeq" id="WP_082887265.1">
    <property type="nucleotide sequence ID" value="NZ_FKBS01000017.1"/>
</dbReference>
<dbReference type="GO" id="GO:0032259">
    <property type="term" value="P:methylation"/>
    <property type="evidence" value="ECO:0007669"/>
    <property type="project" value="UniProtKB-KW"/>
</dbReference>
<name>A0A157Q0A2_9BORD</name>
<organism evidence="2 3">
    <name type="scientific">Bordetella ansorpii</name>
    <dbReference type="NCBI Taxonomy" id="288768"/>
    <lineage>
        <taxon>Bacteria</taxon>
        <taxon>Pseudomonadati</taxon>
        <taxon>Pseudomonadota</taxon>
        <taxon>Betaproteobacteria</taxon>
        <taxon>Burkholderiales</taxon>
        <taxon>Alcaligenaceae</taxon>
        <taxon>Bordetella</taxon>
    </lineage>
</organism>
<evidence type="ECO:0000313" key="3">
    <source>
        <dbReference type="Proteomes" id="UP000077037"/>
    </source>
</evidence>
<dbReference type="Pfam" id="PF08241">
    <property type="entry name" value="Methyltransf_11"/>
    <property type="match status" value="1"/>
</dbReference>
<dbReference type="Proteomes" id="UP000077037">
    <property type="component" value="Unassembled WGS sequence"/>
</dbReference>
<dbReference type="PANTHER" id="PTHR43591">
    <property type="entry name" value="METHYLTRANSFERASE"/>
    <property type="match status" value="1"/>
</dbReference>
<reference evidence="2 3" key="1">
    <citation type="submission" date="2016-03" db="EMBL/GenBank/DDBJ databases">
        <authorList>
            <consortium name="Pathogen Informatics"/>
        </authorList>
    </citation>
    <scope>NUCLEOTIDE SEQUENCE [LARGE SCALE GENOMIC DNA]</scope>
    <source>
        <strain evidence="2 3">NCTC13364</strain>
    </source>
</reference>
<dbReference type="Gene3D" id="3.40.50.150">
    <property type="entry name" value="Vaccinia Virus protein VP39"/>
    <property type="match status" value="1"/>
</dbReference>
<dbReference type="CDD" id="cd02440">
    <property type="entry name" value="AdoMet_MTases"/>
    <property type="match status" value="1"/>
</dbReference>
<accession>A0A157Q0A2</accession>
<dbReference type="EC" id="2.1.1.-" evidence="2"/>
<dbReference type="SUPFAM" id="SSF53335">
    <property type="entry name" value="S-adenosyl-L-methionine-dependent methyltransferases"/>
    <property type="match status" value="1"/>
</dbReference>
<dbReference type="InterPro" id="IPR029063">
    <property type="entry name" value="SAM-dependent_MTases_sf"/>
</dbReference>
<gene>
    <name evidence="2" type="primary">ubiE2</name>
    <name evidence="2" type="ORF">SAMEA1982600_03038</name>
</gene>
<dbReference type="AlphaFoldDB" id="A0A157Q0A2"/>
<dbReference type="GO" id="GO:0008757">
    <property type="term" value="F:S-adenosylmethionine-dependent methyltransferase activity"/>
    <property type="evidence" value="ECO:0007669"/>
    <property type="project" value="InterPro"/>
</dbReference>
<dbReference type="InterPro" id="IPR013216">
    <property type="entry name" value="Methyltransf_11"/>
</dbReference>
<proteinExistence type="predicted"/>
<evidence type="ECO:0000259" key="1">
    <source>
        <dbReference type="Pfam" id="PF08241"/>
    </source>
</evidence>